<protein>
    <submittedName>
        <fullName evidence="1">Uncharacterized protein</fullName>
    </submittedName>
</protein>
<dbReference type="AlphaFoldDB" id="A0A2M8EV12"/>
<accession>A0A2M8EV12</accession>
<organism evidence="1 2">
    <name type="scientific">Candidatus Shapirobacteria bacterium CG_4_9_14_0_2_um_filter_40_11</name>
    <dbReference type="NCBI Taxonomy" id="1974876"/>
    <lineage>
        <taxon>Bacteria</taxon>
        <taxon>Candidatus Shapironibacteriota</taxon>
    </lineage>
</organism>
<gene>
    <name evidence="1" type="ORF">CO053_01905</name>
</gene>
<proteinExistence type="predicted"/>
<reference evidence="2" key="1">
    <citation type="submission" date="2017-09" db="EMBL/GenBank/DDBJ databases">
        <title>Depth-based differentiation of microbial function through sediment-hosted aquifers and enrichment of novel symbionts in the deep terrestrial subsurface.</title>
        <authorList>
            <person name="Probst A.J."/>
            <person name="Ladd B."/>
            <person name="Jarett J.K."/>
            <person name="Geller-Mcgrath D.E."/>
            <person name="Sieber C.M.K."/>
            <person name="Emerson J.B."/>
            <person name="Anantharaman K."/>
            <person name="Thomas B.C."/>
            <person name="Malmstrom R."/>
            <person name="Stieglmeier M."/>
            <person name="Klingl A."/>
            <person name="Woyke T."/>
            <person name="Ryan C.M."/>
            <person name="Banfield J.F."/>
        </authorList>
    </citation>
    <scope>NUCLEOTIDE SEQUENCE [LARGE SCALE GENOMIC DNA]</scope>
</reference>
<evidence type="ECO:0000313" key="2">
    <source>
        <dbReference type="Proteomes" id="UP000230885"/>
    </source>
</evidence>
<evidence type="ECO:0000313" key="1">
    <source>
        <dbReference type="EMBL" id="PJC28954.1"/>
    </source>
</evidence>
<sequence length="183" mass="21334">MDREYETMATQYWQAVSKYVQKLLVDFSELRVYQDGLPDISTEMVTKIVDETQTANYDLLRWLRDKGANITGTESPSLLLEEYRALHAIFNSKNEIQKHEARLKYAKANPYLLEERDRYIAKKIEATLPKGGMGILFIGLAHEVKRLLEQEIEVSEPETLIGSSSEALRERVRERLVRKEREQ</sequence>
<dbReference type="EMBL" id="PFSE01000027">
    <property type="protein sequence ID" value="PJC28954.1"/>
    <property type="molecule type" value="Genomic_DNA"/>
</dbReference>
<dbReference type="Proteomes" id="UP000230885">
    <property type="component" value="Unassembled WGS sequence"/>
</dbReference>
<comment type="caution">
    <text evidence="1">The sequence shown here is derived from an EMBL/GenBank/DDBJ whole genome shotgun (WGS) entry which is preliminary data.</text>
</comment>
<name>A0A2M8EV12_9BACT</name>